<evidence type="ECO:0000256" key="3">
    <source>
        <dbReference type="ARBA" id="ARBA00022729"/>
    </source>
</evidence>
<dbReference type="SMART" id="SM00062">
    <property type="entry name" value="PBPb"/>
    <property type="match status" value="1"/>
</dbReference>
<dbReference type="Pfam" id="PF00497">
    <property type="entry name" value="SBP_bac_3"/>
    <property type="match status" value="1"/>
</dbReference>
<dbReference type="PROSITE" id="PS01039">
    <property type="entry name" value="SBP_BACTERIAL_3"/>
    <property type="match status" value="1"/>
</dbReference>
<reference evidence="8" key="4">
    <citation type="submission" date="2017-02" db="EMBL/GenBank/DDBJ databases">
        <authorList>
            <person name="Peterson S.W."/>
        </authorList>
    </citation>
    <scope>NUCLEOTIDE SEQUENCE [LARGE SCALE GENOMIC DNA]</scope>
    <source>
        <strain evidence="8">VKM Ac-2052</strain>
    </source>
</reference>
<organism evidence="8 10">
    <name type="scientific">Agreia bicolorata</name>
    <dbReference type="NCBI Taxonomy" id="110935"/>
    <lineage>
        <taxon>Bacteria</taxon>
        <taxon>Bacillati</taxon>
        <taxon>Actinomycetota</taxon>
        <taxon>Actinomycetes</taxon>
        <taxon>Micrococcales</taxon>
        <taxon>Microbacteriaceae</taxon>
        <taxon>Agreia</taxon>
    </lineage>
</organism>
<gene>
    <name evidence="8" type="ORF">SAMN06295879_3652</name>
    <name evidence="7" type="ORF">TZ00_18045</name>
</gene>
<evidence type="ECO:0000313" key="8">
    <source>
        <dbReference type="EMBL" id="SKB03087.1"/>
    </source>
</evidence>
<protein>
    <submittedName>
        <fullName evidence="8">Amino acid ABC transporter substrate-binding protein, PAAT family</fullName>
    </submittedName>
</protein>
<feature type="signal peptide" evidence="5">
    <location>
        <begin position="1"/>
        <end position="25"/>
    </location>
</feature>
<accession>A0A1T4YMM9</accession>
<reference evidence="7" key="2">
    <citation type="submission" date="2015-02" db="EMBL/GenBank/DDBJ databases">
        <authorList>
            <person name="Vasilyev I.Y."/>
            <person name="Siniagina M.N."/>
            <person name="Malanin S.Y."/>
            <person name="Boulygina E.A."/>
            <person name="Grygoryeva T.V."/>
            <person name="Yarullina D.R."/>
            <person name="Ilinskaya O.N."/>
        </authorList>
    </citation>
    <scope>NUCLEOTIDE SEQUENCE</scope>
    <source>
        <strain evidence="7">VKM Ac-1804</strain>
    </source>
</reference>
<feature type="domain" description="Solute-binding protein family 3/N-terminal" evidence="6">
    <location>
        <begin position="53"/>
        <end position="273"/>
    </location>
</feature>
<dbReference type="Proteomes" id="UP000032503">
    <property type="component" value="Unassembled WGS sequence"/>
</dbReference>
<evidence type="ECO:0000256" key="1">
    <source>
        <dbReference type="ARBA" id="ARBA00004196"/>
    </source>
</evidence>
<dbReference type="RefSeq" id="WP_044443844.1">
    <property type="nucleotide sequence ID" value="NZ_FUYG01000014.1"/>
</dbReference>
<comment type="subcellular location">
    <subcellularLocation>
        <location evidence="1">Cell envelope</location>
    </subcellularLocation>
</comment>
<keyword evidence="3 5" id="KW-0732">Signal</keyword>
<sequence length="276" mass="29237">MKRSSSFVALISLAAAATLALGACASPSSTSDGATSDGKLKANSLAAIQEAGVLTVGTEGTYKPFSYHEDGTGELTGYDVEIITAVADKLGVKAKFEETQWDAIFAGLEAGRFDVIANQVSINDERTAKYDFSKPYTVSPGVIVVKDDNTDITSFADLAGKTTAQSLTSNWYELAQKNGANVEAVEGWAQAVALLEQGRVDATVNDNLTFLDYEKQKGDTGLKIAAETDDPSLNAFVFTKGNTELQQAVDKALDDLRADGTLAKISDKYFGSDVTQ</sequence>
<proteinExistence type="inferred from homology"/>
<dbReference type="EMBL" id="JYFC01000011">
    <property type="protein sequence ID" value="KJC62910.1"/>
    <property type="molecule type" value="Genomic_DNA"/>
</dbReference>
<dbReference type="Gene3D" id="3.40.190.10">
    <property type="entry name" value="Periplasmic binding protein-like II"/>
    <property type="match status" value="2"/>
</dbReference>
<dbReference type="GO" id="GO:0030313">
    <property type="term" value="C:cell envelope"/>
    <property type="evidence" value="ECO:0007669"/>
    <property type="project" value="UniProtKB-SubCell"/>
</dbReference>
<dbReference type="PANTHER" id="PTHR35936">
    <property type="entry name" value="MEMBRANE-BOUND LYTIC MUREIN TRANSGLYCOSYLASE F"/>
    <property type="match status" value="1"/>
</dbReference>
<evidence type="ECO:0000313" key="9">
    <source>
        <dbReference type="Proteomes" id="UP000032503"/>
    </source>
</evidence>
<keyword evidence="9" id="KW-1185">Reference proteome</keyword>
<reference evidence="10" key="3">
    <citation type="submission" date="2017-02" db="EMBL/GenBank/DDBJ databases">
        <authorList>
            <person name="Varghese N."/>
            <person name="Submissions S."/>
        </authorList>
    </citation>
    <scope>NUCLEOTIDE SEQUENCE [LARGE SCALE GENOMIC DNA]</scope>
    <source>
        <strain evidence="10">VKM Ac-2052</strain>
    </source>
</reference>
<dbReference type="SUPFAM" id="SSF53850">
    <property type="entry name" value="Periplasmic binding protein-like II"/>
    <property type="match status" value="1"/>
</dbReference>
<comment type="similarity">
    <text evidence="2 4">Belongs to the bacterial solute-binding protein 3 family.</text>
</comment>
<dbReference type="PROSITE" id="PS51257">
    <property type="entry name" value="PROKAR_LIPOPROTEIN"/>
    <property type="match status" value="1"/>
</dbReference>
<evidence type="ECO:0000313" key="10">
    <source>
        <dbReference type="Proteomes" id="UP000189735"/>
    </source>
</evidence>
<dbReference type="InterPro" id="IPR001638">
    <property type="entry name" value="Solute-binding_3/MltF_N"/>
</dbReference>
<reference evidence="7 9" key="1">
    <citation type="journal article" date="2001" name="Int. J. Syst. Evol. Microbiol.">
        <title>Agreia bicolorata gen. nov., sp. nov., to accommodate actinobacteria isolated from narrow reed grass infected by the nematode Heteroanguina graminophila.</title>
        <authorList>
            <person name="Evtushenko L.I."/>
            <person name="Dorofeeva L.V."/>
            <person name="Dobrovolskaya T.G."/>
            <person name="Streshinskaya G.M."/>
            <person name="Subbotin S.A."/>
            <person name="Tiedje J.M."/>
        </authorList>
    </citation>
    <scope>NUCLEOTIDE SEQUENCE [LARGE SCALE GENOMIC DNA]</scope>
    <source>
        <strain evidence="7 9">VKM Ac-1804</strain>
    </source>
</reference>
<evidence type="ECO:0000259" key="6">
    <source>
        <dbReference type="SMART" id="SM00062"/>
    </source>
</evidence>
<dbReference type="CDD" id="cd13711">
    <property type="entry name" value="PBP2_Ngo0372_TcyA"/>
    <property type="match status" value="1"/>
</dbReference>
<evidence type="ECO:0000256" key="2">
    <source>
        <dbReference type="ARBA" id="ARBA00010333"/>
    </source>
</evidence>
<dbReference type="EMBL" id="FUYG01000014">
    <property type="protein sequence ID" value="SKB03087.1"/>
    <property type="molecule type" value="Genomic_DNA"/>
</dbReference>
<dbReference type="Proteomes" id="UP000189735">
    <property type="component" value="Unassembled WGS sequence"/>
</dbReference>
<dbReference type="PANTHER" id="PTHR35936:SF34">
    <property type="entry name" value="ABC TRANSPORTER EXTRACELLULAR-BINDING PROTEIN YCKB-RELATED"/>
    <property type="match status" value="1"/>
</dbReference>
<evidence type="ECO:0000256" key="5">
    <source>
        <dbReference type="SAM" id="SignalP"/>
    </source>
</evidence>
<evidence type="ECO:0000256" key="4">
    <source>
        <dbReference type="RuleBase" id="RU003744"/>
    </source>
</evidence>
<dbReference type="AlphaFoldDB" id="A0A1T4YMM9"/>
<feature type="chain" id="PRO_5010534941" evidence="5">
    <location>
        <begin position="26"/>
        <end position="276"/>
    </location>
</feature>
<name>A0A1T4YMM9_9MICO</name>
<evidence type="ECO:0000313" key="7">
    <source>
        <dbReference type="EMBL" id="KJC62910.1"/>
    </source>
</evidence>
<dbReference type="InterPro" id="IPR018313">
    <property type="entry name" value="SBP_3_CS"/>
</dbReference>